<evidence type="ECO:0000256" key="2">
    <source>
        <dbReference type="ARBA" id="ARBA00023002"/>
    </source>
</evidence>
<dbReference type="InterPro" id="IPR000683">
    <property type="entry name" value="Gfo/Idh/MocA-like_OxRdtase_N"/>
</dbReference>
<keyword evidence="2" id="KW-0560">Oxidoreductase</keyword>
<evidence type="ECO:0000313" key="5">
    <source>
        <dbReference type="EMBL" id="MCP2177525.1"/>
    </source>
</evidence>
<dbReference type="Gene3D" id="3.40.50.720">
    <property type="entry name" value="NAD(P)-binding Rossmann-like Domain"/>
    <property type="match status" value="1"/>
</dbReference>
<dbReference type="RefSeq" id="WP_253662450.1">
    <property type="nucleotide sequence ID" value="NZ_BAAAJQ010000001.1"/>
</dbReference>
<dbReference type="Gene3D" id="3.30.360.10">
    <property type="entry name" value="Dihydrodipicolinate Reductase, domain 2"/>
    <property type="match status" value="1"/>
</dbReference>
<proteinExistence type="inferred from homology"/>
<dbReference type="Proteomes" id="UP001206895">
    <property type="component" value="Unassembled WGS sequence"/>
</dbReference>
<dbReference type="SUPFAM" id="SSF55347">
    <property type="entry name" value="Glyceraldehyde-3-phosphate dehydrogenase-like, C-terminal domain"/>
    <property type="match status" value="1"/>
</dbReference>
<sequence length="338" mass="36192">MRIGVVGYGTGGRLFHVPYVVAAEGVELVGVVTRSPERTQQAQQDVPGLAVYDSMAELIDAGVDAVTITTPPETRRELVLEAIGRGVHVIADKPFAPDPDGARELVAAAAEAGVLLSVYQNRRWDADIRTLAAVLPSVGDVWRVESRFDLDEPGSLDGGPTGGLLRDMGAHLFDQMIWLFGPVARVTAHLDWIDQADGPTDAGFVVSMTHESGVYTTVSSSKCNRIEERSLRVYGSVGSFTSNGTDVQTRQIKAGRRPADDAAGWGYEDESRWGVLHTDDGKRSVPSEQGCYQEFYRQFGAAVDAGAPQPVPASEAIATIEVLAAARRSALEGVTVEL</sequence>
<evidence type="ECO:0000313" key="6">
    <source>
        <dbReference type="Proteomes" id="UP001206895"/>
    </source>
</evidence>
<name>A0ABT1HID4_9NOCA</name>
<dbReference type="Pfam" id="PF01408">
    <property type="entry name" value="GFO_IDH_MocA"/>
    <property type="match status" value="1"/>
</dbReference>
<evidence type="ECO:0000259" key="4">
    <source>
        <dbReference type="Pfam" id="PF02894"/>
    </source>
</evidence>
<protein>
    <submittedName>
        <fullName evidence="5">Dehydrogenase</fullName>
    </submittedName>
</protein>
<comment type="similarity">
    <text evidence="1">Belongs to the Gfo/Idh/MocA family.</text>
</comment>
<evidence type="ECO:0000259" key="3">
    <source>
        <dbReference type="Pfam" id="PF01408"/>
    </source>
</evidence>
<dbReference type="PANTHER" id="PTHR43708">
    <property type="entry name" value="CONSERVED EXPRESSED OXIDOREDUCTASE (EUROFUNG)"/>
    <property type="match status" value="1"/>
</dbReference>
<feature type="domain" description="Gfo/Idh/MocA-like oxidoreductase C-terminal" evidence="4">
    <location>
        <begin position="157"/>
        <end position="338"/>
    </location>
</feature>
<reference evidence="5 6" key="1">
    <citation type="submission" date="2022-06" db="EMBL/GenBank/DDBJ databases">
        <title>Genomic Encyclopedia of Archaeal and Bacterial Type Strains, Phase II (KMG-II): from individual species to whole genera.</title>
        <authorList>
            <person name="Goeker M."/>
        </authorList>
    </citation>
    <scope>NUCLEOTIDE SEQUENCE [LARGE SCALE GENOMIC DNA]</scope>
    <source>
        <strain evidence="5 6">DSM 44693</strain>
    </source>
</reference>
<dbReference type="Pfam" id="PF02894">
    <property type="entry name" value="GFO_IDH_MocA_C"/>
    <property type="match status" value="1"/>
</dbReference>
<dbReference type="InterPro" id="IPR036291">
    <property type="entry name" value="NAD(P)-bd_dom_sf"/>
</dbReference>
<feature type="domain" description="Gfo/Idh/MocA-like oxidoreductase N-terminal" evidence="3">
    <location>
        <begin position="1"/>
        <end position="119"/>
    </location>
</feature>
<dbReference type="EMBL" id="JAMTCJ010000003">
    <property type="protein sequence ID" value="MCP2177525.1"/>
    <property type="molecule type" value="Genomic_DNA"/>
</dbReference>
<dbReference type="SUPFAM" id="SSF51735">
    <property type="entry name" value="NAD(P)-binding Rossmann-fold domains"/>
    <property type="match status" value="1"/>
</dbReference>
<accession>A0ABT1HID4</accession>
<gene>
    <name evidence="5" type="ORF">LX13_003353</name>
</gene>
<evidence type="ECO:0000256" key="1">
    <source>
        <dbReference type="ARBA" id="ARBA00010928"/>
    </source>
</evidence>
<dbReference type="InterPro" id="IPR051317">
    <property type="entry name" value="Gfo/Idh/MocA_oxidoreduct"/>
</dbReference>
<organism evidence="5 6">
    <name type="scientific">Williamsia maris</name>
    <dbReference type="NCBI Taxonomy" id="72806"/>
    <lineage>
        <taxon>Bacteria</taxon>
        <taxon>Bacillati</taxon>
        <taxon>Actinomycetota</taxon>
        <taxon>Actinomycetes</taxon>
        <taxon>Mycobacteriales</taxon>
        <taxon>Nocardiaceae</taxon>
        <taxon>Williamsia</taxon>
    </lineage>
</organism>
<keyword evidence="6" id="KW-1185">Reference proteome</keyword>
<dbReference type="PANTHER" id="PTHR43708:SF5">
    <property type="entry name" value="CONSERVED EXPRESSED OXIDOREDUCTASE (EUROFUNG)-RELATED"/>
    <property type="match status" value="1"/>
</dbReference>
<dbReference type="InterPro" id="IPR004104">
    <property type="entry name" value="Gfo/Idh/MocA-like_OxRdtase_C"/>
</dbReference>
<comment type="caution">
    <text evidence="5">The sequence shown here is derived from an EMBL/GenBank/DDBJ whole genome shotgun (WGS) entry which is preliminary data.</text>
</comment>